<accession>B2SZC0</accession>
<organism evidence="1 2">
    <name type="scientific">Paraburkholderia phytofirmans (strain DSM 17436 / LMG 22146 / PsJN)</name>
    <name type="common">Burkholderia phytofirmans</name>
    <dbReference type="NCBI Taxonomy" id="398527"/>
    <lineage>
        <taxon>Bacteria</taxon>
        <taxon>Pseudomonadati</taxon>
        <taxon>Pseudomonadota</taxon>
        <taxon>Betaproteobacteria</taxon>
        <taxon>Burkholderiales</taxon>
        <taxon>Burkholderiaceae</taxon>
        <taxon>Paraburkholderia</taxon>
    </lineage>
</organism>
<reference evidence="1 2" key="1">
    <citation type="journal article" date="2011" name="J. Bacteriol.">
        <title>Complete genome sequence of the plant growth-promoting endophyte Burkholderia phytofirmans strain PsJN.</title>
        <authorList>
            <person name="Weilharter A."/>
            <person name="Mitter B."/>
            <person name="Shin M.V."/>
            <person name="Chain P.S."/>
            <person name="Nowak J."/>
            <person name="Sessitsch A."/>
        </authorList>
    </citation>
    <scope>NUCLEOTIDE SEQUENCE [LARGE SCALE GENOMIC DNA]</scope>
    <source>
        <strain evidence="2">DSM 17436 / LMG 22146 / PsJN</strain>
    </source>
</reference>
<dbReference type="OrthoDB" id="5288800at2"/>
<dbReference type="RefSeq" id="WP_012431158.1">
    <property type="nucleotide sequence ID" value="NC_010681.1"/>
</dbReference>
<dbReference type="CDD" id="cd06357">
    <property type="entry name" value="PBP1_AmiC"/>
    <property type="match status" value="1"/>
</dbReference>
<dbReference type="Pfam" id="PF13433">
    <property type="entry name" value="Peripla_BP_5"/>
    <property type="match status" value="1"/>
</dbReference>
<proteinExistence type="predicted"/>
<dbReference type="PANTHER" id="PTHR47628">
    <property type="match status" value="1"/>
</dbReference>
<dbReference type="HOGENOM" id="CLU_027128_1_1_4"/>
<dbReference type="EMBL" id="CP001052">
    <property type="protein sequence ID" value="ACD14499.1"/>
    <property type="molecule type" value="Genomic_DNA"/>
</dbReference>
<protein>
    <submittedName>
        <fullName evidence="1">Putative amidase expression-regulating protein</fullName>
    </submittedName>
</protein>
<name>B2SZC0_PARPJ</name>
<gene>
    <name evidence="1" type="ordered locus">Bphyt_0049</name>
</gene>
<dbReference type="PANTHER" id="PTHR47628:SF1">
    <property type="entry name" value="ALIPHATIC AMIDASE EXPRESSION-REGULATING PROTEIN"/>
    <property type="match status" value="1"/>
</dbReference>
<dbReference type="InterPro" id="IPR028082">
    <property type="entry name" value="Peripla_BP_I"/>
</dbReference>
<dbReference type="Proteomes" id="UP000001739">
    <property type="component" value="Chromosome 1"/>
</dbReference>
<sequence length="380" mass="42087">MKDEWRIGILFSRSGVAEETESEYFRGTVLAIEEINAAGGVLGRPIVPVCYDPRSDSAEYRRYADKLLVDDGVSVIFGCLLSASRKAILGSLERRNGLLWYPANYEGFEYSPNVIYTGAAPNQSTMQLAGYIISHVGKDITLVGSDYVFPRETNRLLRCLIESAGGRIVDETYVPIVPDEIVLRRVVDGIKRDRPAAVVSTIIGCGTRPFYRFYRDAGLDPRELPVGSLSLAENQVSKIGPEYCSGHITSATYFASVDTSSSRRFQEGFARRFGRDSMPSYNSESAYNQIYLFSAALERAGVDDPQKLAAAAAGVEFDAPQGRVIVDADNNHTWLNSRIGILNDRGQFDLVWEALHPVKPDPYLISHSFDYGAQHARMPD</sequence>
<dbReference type="InterPro" id="IPR039570">
    <property type="entry name" value="AmiC_PBP1"/>
</dbReference>
<evidence type="ECO:0000313" key="1">
    <source>
        <dbReference type="EMBL" id="ACD14499.1"/>
    </source>
</evidence>
<dbReference type="SUPFAM" id="SSF53822">
    <property type="entry name" value="Periplasmic binding protein-like I"/>
    <property type="match status" value="1"/>
</dbReference>
<dbReference type="Gene3D" id="3.40.50.2300">
    <property type="match status" value="2"/>
</dbReference>
<dbReference type="KEGG" id="bpy:Bphyt_0049"/>
<evidence type="ECO:0000313" key="2">
    <source>
        <dbReference type="Proteomes" id="UP000001739"/>
    </source>
</evidence>
<dbReference type="AlphaFoldDB" id="B2SZC0"/>
<dbReference type="eggNOG" id="COG0683">
    <property type="taxonomic scope" value="Bacteria"/>
</dbReference>
<dbReference type="STRING" id="398527.Bphyt_0049"/>
<dbReference type="GO" id="GO:0033218">
    <property type="term" value="F:amide binding"/>
    <property type="evidence" value="ECO:0007669"/>
    <property type="project" value="InterPro"/>
</dbReference>